<evidence type="ECO:0000256" key="1">
    <source>
        <dbReference type="SAM" id="MobiDB-lite"/>
    </source>
</evidence>
<dbReference type="Pfam" id="PF24681">
    <property type="entry name" value="Kelch_KLHDC2_KLHL20_DRC7"/>
    <property type="match status" value="1"/>
</dbReference>
<evidence type="ECO:0000256" key="2">
    <source>
        <dbReference type="SAM" id="Phobius"/>
    </source>
</evidence>
<feature type="signal peptide" evidence="3">
    <location>
        <begin position="1"/>
        <end position="21"/>
    </location>
</feature>
<name>A0ABP9YGA8_9FUNG</name>
<keyword evidence="2" id="KW-1133">Transmembrane helix</keyword>
<dbReference type="InterPro" id="IPR015915">
    <property type="entry name" value="Kelch-typ_b-propeller"/>
</dbReference>
<feature type="chain" id="PRO_5046768302" description="Galactose oxidase" evidence="3">
    <location>
        <begin position="22"/>
        <end position="463"/>
    </location>
</feature>
<keyword evidence="2" id="KW-0812">Transmembrane</keyword>
<dbReference type="Gene3D" id="2.120.10.80">
    <property type="entry name" value="Kelch-type beta propeller"/>
    <property type="match status" value="2"/>
</dbReference>
<protein>
    <recommendedName>
        <fullName evidence="6">Galactose oxidase</fullName>
    </recommendedName>
</protein>
<dbReference type="Proteomes" id="UP001476247">
    <property type="component" value="Unassembled WGS sequence"/>
</dbReference>
<keyword evidence="2" id="KW-0472">Membrane</keyword>
<evidence type="ECO:0000256" key="3">
    <source>
        <dbReference type="SAM" id="SignalP"/>
    </source>
</evidence>
<feature type="compositionally biased region" description="Low complexity" evidence="1">
    <location>
        <begin position="317"/>
        <end position="333"/>
    </location>
</feature>
<keyword evidence="3" id="KW-0732">Signal</keyword>
<organism evidence="4 5">
    <name type="scientific">Helicostylum pulchrum</name>
    <dbReference type="NCBI Taxonomy" id="562976"/>
    <lineage>
        <taxon>Eukaryota</taxon>
        <taxon>Fungi</taxon>
        <taxon>Fungi incertae sedis</taxon>
        <taxon>Mucoromycota</taxon>
        <taxon>Mucoromycotina</taxon>
        <taxon>Mucoromycetes</taxon>
        <taxon>Mucorales</taxon>
        <taxon>Mucorineae</taxon>
        <taxon>Mucoraceae</taxon>
        <taxon>Helicostylum</taxon>
    </lineage>
</organism>
<dbReference type="SUPFAM" id="SSF117281">
    <property type="entry name" value="Kelch motif"/>
    <property type="match status" value="1"/>
</dbReference>
<gene>
    <name evidence="4" type="ORF">HPULCUR_011518</name>
</gene>
<proteinExistence type="predicted"/>
<reference evidence="4 5" key="1">
    <citation type="submission" date="2024-04" db="EMBL/GenBank/DDBJ databases">
        <title>genome sequences of Mucor flavus KT1a and Helicostylum pulchrum KT1b strains isolation_sourced from the surface of a dry-aged beef.</title>
        <authorList>
            <person name="Toyotome T."/>
            <person name="Hosono M."/>
            <person name="Torimaru M."/>
            <person name="Fukuda K."/>
            <person name="Mikami N."/>
        </authorList>
    </citation>
    <scope>NUCLEOTIDE SEQUENCE [LARGE SCALE GENOMIC DNA]</scope>
    <source>
        <strain evidence="4 5">KT1b</strain>
    </source>
</reference>
<evidence type="ECO:0000313" key="5">
    <source>
        <dbReference type="Proteomes" id="UP001476247"/>
    </source>
</evidence>
<sequence length="463" mass="50791">MTKIILTSVSLVACLTYNVLAEKIPPRSYPSCGYVGGQIYCYGGDVGLPIGIDQDIYSLNASAYSWQNSAIMEDGWYKIVPAVPFQTEKRIIPTSVVLSNGKQFMIQGGQSSNFSQFENHAIIYDTSSNSWLKGSSFTDNGLVKQIYYSSVVNLPNDSVGFYGGSNPVSSSLEHQFGFSRFTKLSTGSGIWSAFSPQSSTLANFFPFRQTATINPNTVPNSQDIILYGGSESVEKASLSICYTLNLETNIWTKQNNVKVPEHLKGPRSAHSAVLVDTTLFILFGKGADGELTSSVITIDVSNVSDIFYTTSFVSNTTDDSSIPNSNDSNSNDYNSKESDGLSKEAIGGIVAGSIVVGLGIIFFYLRRQKKAKQKEMHEIMDVDWDKIEEHYKETATGKSGSPHFTDTTEITENTSGRYYSPNLVEENNDSSYPKNKSPDIVVNTVKPSVNQIKDYETVKPDMI</sequence>
<evidence type="ECO:0008006" key="6">
    <source>
        <dbReference type="Google" id="ProtNLM"/>
    </source>
</evidence>
<accession>A0ABP9YGA8</accession>
<feature type="transmembrane region" description="Helical" evidence="2">
    <location>
        <begin position="345"/>
        <end position="365"/>
    </location>
</feature>
<evidence type="ECO:0000313" key="4">
    <source>
        <dbReference type="EMBL" id="GAA5805991.1"/>
    </source>
</evidence>
<feature type="region of interest" description="Disordered" evidence="1">
    <location>
        <begin position="317"/>
        <end position="338"/>
    </location>
</feature>
<feature type="compositionally biased region" description="Polar residues" evidence="1">
    <location>
        <begin position="396"/>
        <end position="417"/>
    </location>
</feature>
<comment type="caution">
    <text evidence="4">The sequence shown here is derived from an EMBL/GenBank/DDBJ whole genome shotgun (WGS) entry which is preliminary data.</text>
</comment>
<keyword evidence="5" id="KW-1185">Reference proteome</keyword>
<dbReference type="EMBL" id="BAABUJ010000054">
    <property type="protein sequence ID" value="GAA5805991.1"/>
    <property type="molecule type" value="Genomic_DNA"/>
</dbReference>
<feature type="region of interest" description="Disordered" evidence="1">
    <location>
        <begin position="394"/>
        <end position="438"/>
    </location>
</feature>